<evidence type="ECO:0008006" key="4">
    <source>
        <dbReference type="Google" id="ProtNLM"/>
    </source>
</evidence>
<name>A0A5B1CH15_9BACT</name>
<dbReference type="InterPro" id="IPR011467">
    <property type="entry name" value="DUF1573"/>
</dbReference>
<dbReference type="PANTHER" id="PTHR37833:SF1">
    <property type="entry name" value="SIGNAL PEPTIDE PROTEIN"/>
    <property type="match status" value="1"/>
</dbReference>
<dbReference type="EMBL" id="VRLW01000001">
    <property type="protein sequence ID" value="KAA1258813.1"/>
    <property type="molecule type" value="Genomic_DNA"/>
</dbReference>
<accession>A0A5B1CH15</accession>
<protein>
    <recommendedName>
        <fullName evidence="4">DUF1573 domain-containing protein</fullName>
    </recommendedName>
</protein>
<dbReference type="PANTHER" id="PTHR37833">
    <property type="entry name" value="LIPOPROTEIN-RELATED"/>
    <property type="match status" value="1"/>
</dbReference>
<sequence length="334" mass="36978" precursor="true">MLRFPSFRFACTLLIALGFVCLNSTAASAQTWAEKMFKERSHDFRIVGRGTKSEFHFEFTNLYEEDVHVSAVRTSCGCTTPTVTKDTVKTYEKSAVVATFNTSTFIGQKSATLTVVFDRPTYAEVQLKVSGFIRTDITFDPPEVSFGEMGSGESGEREVIITHTGNSNWEIVDVRSHCSNLKARLSPVQRTPGMVRYRMVVKMDDQMAEGEIRERLTLISNDRSFPTTEMAISGTIQPTVSVFPASVSLGTTSRDGKAEKKLVVRGKEPFKVADVLCADKRFEFEVPVGSKKVHIVKMRYIGDGTDNSISQEVRIVTDLEGDKSASCVVTGTVK</sequence>
<feature type="chain" id="PRO_5022919604" description="DUF1573 domain-containing protein" evidence="1">
    <location>
        <begin position="30"/>
        <end position="334"/>
    </location>
</feature>
<evidence type="ECO:0000313" key="2">
    <source>
        <dbReference type="EMBL" id="KAA1258813.1"/>
    </source>
</evidence>
<keyword evidence="1" id="KW-0732">Signal</keyword>
<dbReference type="InterPro" id="IPR013783">
    <property type="entry name" value="Ig-like_fold"/>
</dbReference>
<gene>
    <name evidence="2" type="ORF">LF1_13370</name>
</gene>
<evidence type="ECO:0000256" key="1">
    <source>
        <dbReference type="SAM" id="SignalP"/>
    </source>
</evidence>
<dbReference type="Pfam" id="PF07610">
    <property type="entry name" value="DUF1573"/>
    <property type="match status" value="1"/>
</dbReference>
<dbReference type="Gene3D" id="2.60.40.10">
    <property type="entry name" value="Immunoglobulins"/>
    <property type="match status" value="2"/>
</dbReference>
<dbReference type="Proteomes" id="UP000322699">
    <property type="component" value="Unassembled WGS sequence"/>
</dbReference>
<proteinExistence type="predicted"/>
<dbReference type="AlphaFoldDB" id="A0A5B1CH15"/>
<reference evidence="2 3" key="1">
    <citation type="submission" date="2019-08" db="EMBL/GenBank/DDBJ databases">
        <title>Deep-cultivation of Planctomycetes and their phenomic and genomic characterization uncovers novel biology.</title>
        <authorList>
            <person name="Wiegand S."/>
            <person name="Jogler M."/>
            <person name="Boedeker C."/>
            <person name="Pinto D."/>
            <person name="Vollmers J."/>
            <person name="Rivas-Marin E."/>
            <person name="Kohn T."/>
            <person name="Peeters S.H."/>
            <person name="Heuer A."/>
            <person name="Rast P."/>
            <person name="Oberbeckmann S."/>
            <person name="Bunk B."/>
            <person name="Jeske O."/>
            <person name="Meyerdierks A."/>
            <person name="Storesund J.E."/>
            <person name="Kallscheuer N."/>
            <person name="Luecker S."/>
            <person name="Lage O.M."/>
            <person name="Pohl T."/>
            <person name="Merkel B.J."/>
            <person name="Hornburger P."/>
            <person name="Mueller R.-W."/>
            <person name="Bruemmer F."/>
            <person name="Labrenz M."/>
            <person name="Spormann A.M."/>
            <person name="Op Den Camp H."/>
            <person name="Overmann J."/>
            <person name="Amann R."/>
            <person name="Jetten M.S.M."/>
            <person name="Mascher T."/>
            <person name="Medema M.H."/>
            <person name="Devos D.P."/>
            <person name="Kaster A.-K."/>
            <person name="Ovreas L."/>
            <person name="Rohde M."/>
            <person name="Galperin M.Y."/>
            <person name="Jogler C."/>
        </authorList>
    </citation>
    <scope>NUCLEOTIDE SEQUENCE [LARGE SCALE GENOMIC DNA]</scope>
    <source>
        <strain evidence="2 3">LF1</strain>
    </source>
</reference>
<evidence type="ECO:0000313" key="3">
    <source>
        <dbReference type="Proteomes" id="UP000322699"/>
    </source>
</evidence>
<feature type="signal peptide" evidence="1">
    <location>
        <begin position="1"/>
        <end position="29"/>
    </location>
</feature>
<organism evidence="2 3">
    <name type="scientific">Rubripirellula obstinata</name>
    <dbReference type="NCBI Taxonomy" id="406547"/>
    <lineage>
        <taxon>Bacteria</taxon>
        <taxon>Pseudomonadati</taxon>
        <taxon>Planctomycetota</taxon>
        <taxon>Planctomycetia</taxon>
        <taxon>Pirellulales</taxon>
        <taxon>Pirellulaceae</taxon>
        <taxon>Rubripirellula</taxon>
    </lineage>
</organism>
<comment type="caution">
    <text evidence="2">The sequence shown here is derived from an EMBL/GenBank/DDBJ whole genome shotgun (WGS) entry which is preliminary data.</text>
</comment>
<keyword evidence="3" id="KW-1185">Reference proteome</keyword>